<dbReference type="EMBL" id="CABVLU010000003">
    <property type="protein sequence ID" value="VVT54367.1"/>
    <property type="molecule type" value="Genomic_DNA"/>
</dbReference>
<feature type="region of interest" description="Disordered" evidence="7">
    <location>
        <begin position="120"/>
        <end position="145"/>
    </location>
</feature>
<evidence type="ECO:0000256" key="4">
    <source>
        <dbReference type="ARBA" id="ARBA00022694"/>
    </source>
</evidence>
<organism evidence="8 9">
    <name type="scientific">Magnusiomyces paraingens</name>
    <dbReference type="NCBI Taxonomy" id="2606893"/>
    <lineage>
        <taxon>Eukaryota</taxon>
        <taxon>Fungi</taxon>
        <taxon>Dikarya</taxon>
        <taxon>Ascomycota</taxon>
        <taxon>Saccharomycotina</taxon>
        <taxon>Dipodascomycetes</taxon>
        <taxon>Dipodascales</taxon>
        <taxon>Dipodascaceae</taxon>
        <taxon>Magnusiomyces</taxon>
    </lineage>
</organism>
<reference evidence="8 9" key="1">
    <citation type="submission" date="2019-09" db="EMBL/GenBank/DDBJ databases">
        <authorList>
            <person name="Brejova B."/>
        </authorList>
    </citation>
    <scope>NUCLEOTIDE SEQUENCE [LARGE SCALE GENOMIC DNA]</scope>
</reference>
<dbReference type="GO" id="GO:0031515">
    <property type="term" value="C:tRNA (m1A) methyltransferase complex"/>
    <property type="evidence" value="ECO:0007669"/>
    <property type="project" value="InterPro"/>
</dbReference>
<dbReference type="GO" id="GO:0005634">
    <property type="term" value="C:nucleus"/>
    <property type="evidence" value="ECO:0007669"/>
    <property type="project" value="UniProtKB-SubCell"/>
</dbReference>
<dbReference type="GO" id="GO:0030488">
    <property type="term" value="P:tRNA methylation"/>
    <property type="evidence" value="ECO:0007669"/>
    <property type="project" value="InterPro"/>
</dbReference>
<keyword evidence="5" id="KW-0539">Nucleus</keyword>
<name>A0A5E8BXX1_9ASCO</name>
<comment type="similarity">
    <text evidence="2">Belongs to the TRM6/GCD10 family.</text>
</comment>
<dbReference type="Gene3D" id="3.40.50.150">
    <property type="entry name" value="Vaccinia Virus protein VP39"/>
    <property type="match status" value="1"/>
</dbReference>
<dbReference type="PANTHER" id="PTHR12945:SF0">
    <property type="entry name" value="TRNA (ADENINE(58)-N(1))-METHYLTRANSFERASE NON-CATALYTIC SUBUNIT TRM6"/>
    <property type="match status" value="1"/>
</dbReference>
<evidence type="ECO:0000313" key="9">
    <source>
        <dbReference type="Proteomes" id="UP000398389"/>
    </source>
</evidence>
<sequence>MTNNELPKNPEPVAEVLDVKPVSEATTLTEDTTKLRVKIPAEELDPNFNPFEQTVITPNTYILIRLPSDTLRIVKMIPGISVNLGKFGSFWVDDILGHPFGLTYEIFGTGPEEKGLVKNRRAKKGERKTNKQRAEEAEEEQVDVRGPRPQLRIVPALDNTEEQAKTDEMMPEENNKDLVYDPDAMKLSMAEIEALKRTSVDSGREVIQKMIAAHTSFDKKTTFSQEKYIKRKEQKFLRRFATEPLGAAQLLQVYLEKDPYGRVRDMSEESLALMMSMANVKPGGKYLVVDDASGLLVYAMLERMAGQGTIVLAHANEHTSLDALKYIKASEAWIESRVRTINWLDFLHPEEHDLCIMEEALGNGEITEPVQISQPVQSADGVPTENYPYRFVERTAEELAAMKPHQRAQYFRRAKRHADFATARTLIDEAPGLDAVLVTTDLDLPELMPQLVDRLRGAAPLVAYSPFKETLVPTAHILQKDLRVLAPTIIETRVRRYQTLPGRMHPLMTSRGGGGYLLCGTRVFPTDVDAAGGARGRKRKTKEENGAEPASKQVKTEQEE</sequence>
<dbReference type="Proteomes" id="UP000398389">
    <property type="component" value="Unassembled WGS sequence"/>
</dbReference>
<dbReference type="PANTHER" id="PTHR12945">
    <property type="entry name" value="TRANSLATION INITIATION FACTOR EIF3-RELATED"/>
    <property type="match status" value="1"/>
</dbReference>
<keyword evidence="9" id="KW-1185">Reference proteome</keyword>
<dbReference type="RefSeq" id="XP_031854646.1">
    <property type="nucleotide sequence ID" value="XM_031998755.1"/>
</dbReference>
<evidence type="ECO:0000256" key="1">
    <source>
        <dbReference type="ARBA" id="ARBA00004123"/>
    </source>
</evidence>
<evidence type="ECO:0000256" key="5">
    <source>
        <dbReference type="ARBA" id="ARBA00023242"/>
    </source>
</evidence>
<evidence type="ECO:0000256" key="3">
    <source>
        <dbReference type="ARBA" id="ARBA00021704"/>
    </source>
</evidence>
<keyword evidence="4" id="KW-0819">tRNA processing</keyword>
<dbReference type="AlphaFoldDB" id="A0A5E8BXX1"/>
<evidence type="ECO:0000256" key="2">
    <source>
        <dbReference type="ARBA" id="ARBA00008320"/>
    </source>
</evidence>
<protein>
    <recommendedName>
        <fullName evidence="3">tRNA (adenine(58)-N(1))-methyltransferase non-catalytic subunit TRM6</fullName>
    </recommendedName>
    <alternativeName>
        <fullName evidence="6">tRNA(m1A58)-methyltransferase subunit TRM6</fullName>
    </alternativeName>
</protein>
<proteinExistence type="inferred from homology"/>
<evidence type="ECO:0000256" key="7">
    <source>
        <dbReference type="SAM" id="MobiDB-lite"/>
    </source>
</evidence>
<dbReference type="InterPro" id="IPR017423">
    <property type="entry name" value="TRM6"/>
</dbReference>
<gene>
    <name evidence="8" type="ORF">SAPINGB_P004040</name>
</gene>
<dbReference type="Pfam" id="PF04189">
    <property type="entry name" value="Gcd10p"/>
    <property type="match status" value="1"/>
</dbReference>
<evidence type="ECO:0000256" key="6">
    <source>
        <dbReference type="ARBA" id="ARBA00032319"/>
    </source>
</evidence>
<dbReference type="GeneID" id="43582855"/>
<dbReference type="InterPro" id="IPR029063">
    <property type="entry name" value="SAM-dependent_MTases_sf"/>
</dbReference>
<evidence type="ECO:0000313" key="8">
    <source>
        <dbReference type="EMBL" id="VVT54367.1"/>
    </source>
</evidence>
<feature type="region of interest" description="Disordered" evidence="7">
    <location>
        <begin position="529"/>
        <end position="560"/>
    </location>
</feature>
<comment type="subcellular location">
    <subcellularLocation>
        <location evidence="1">Nucleus</location>
    </subcellularLocation>
</comment>
<accession>A0A5E8BXX1</accession>
<dbReference type="OrthoDB" id="10254665at2759"/>